<dbReference type="InterPro" id="IPR000073">
    <property type="entry name" value="AB_hydrolase_1"/>
</dbReference>
<dbReference type="InterPro" id="IPR050266">
    <property type="entry name" value="AB_hydrolase_sf"/>
</dbReference>
<dbReference type="GO" id="GO:0016020">
    <property type="term" value="C:membrane"/>
    <property type="evidence" value="ECO:0007669"/>
    <property type="project" value="TreeGrafter"/>
</dbReference>
<feature type="domain" description="AB hydrolase-1" evidence="1">
    <location>
        <begin position="35"/>
        <end position="137"/>
    </location>
</feature>
<dbReference type="Proteomes" id="UP000297447">
    <property type="component" value="Unassembled WGS sequence"/>
</dbReference>
<sequence>MNLAVHEPRRRRLRSGGFEFGVIHSPGPRGGGDFPVFVIVHGIGTSHRYSALLHRALATSGSTYSLDLPGFGGTETPRRQLSVADNATLLSSVLRTLMHGLRVRQCVVIGHSMGAQIATELAVQHPELVSHLVLIGPVTDSRRCSVLAQAIDLCRDTLKEPVAANLLVFADYARCGPWWYTRTLVSMLAFATADRIVHVAAPILVMRGADDPVSRQAWCAGLVRRSRNGMLSEIAGHRHLVHYSAAGSVAGRISRFVQNS</sequence>
<dbReference type="Pfam" id="PF00561">
    <property type="entry name" value="Abhydrolase_1"/>
    <property type="match status" value="1"/>
</dbReference>
<accession>A0A4R9A5Z9</accession>
<gene>
    <name evidence="2" type="ORF">E3T55_05865</name>
</gene>
<dbReference type="EMBL" id="SOHE01000025">
    <property type="protein sequence ID" value="TFD52938.1"/>
    <property type="molecule type" value="Genomic_DNA"/>
</dbReference>
<protein>
    <submittedName>
        <fullName evidence="2">Alpha/beta hydrolase</fullName>
    </submittedName>
</protein>
<dbReference type="PRINTS" id="PR00111">
    <property type="entry name" value="ABHYDROLASE"/>
</dbReference>
<keyword evidence="2" id="KW-0378">Hydrolase</keyword>
<keyword evidence="3" id="KW-1185">Reference proteome</keyword>
<proteinExistence type="predicted"/>
<reference evidence="2 3" key="1">
    <citation type="submission" date="2019-03" db="EMBL/GenBank/DDBJ databases">
        <title>Genomics of glacier-inhabiting Cryobacterium strains.</title>
        <authorList>
            <person name="Liu Q."/>
            <person name="Xin Y.-H."/>
        </authorList>
    </citation>
    <scope>NUCLEOTIDE SEQUENCE [LARGE SCALE GENOMIC DNA]</scope>
    <source>
        <strain evidence="2 3">Hh14</strain>
    </source>
</reference>
<dbReference type="OrthoDB" id="9769541at2"/>
<dbReference type="Gene3D" id="3.40.50.1820">
    <property type="entry name" value="alpha/beta hydrolase"/>
    <property type="match status" value="1"/>
</dbReference>
<dbReference type="InterPro" id="IPR029058">
    <property type="entry name" value="AB_hydrolase_fold"/>
</dbReference>
<evidence type="ECO:0000313" key="2">
    <source>
        <dbReference type="EMBL" id="TFD52938.1"/>
    </source>
</evidence>
<name>A0A4R9A5Z9_9MICO</name>
<evidence type="ECO:0000313" key="3">
    <source>
        <dbReference type="Proteomes" id="UP000297447"/>
    </source>
</evidence>
<dbReference type="AlphaFoldDB" id="A0A4R9A5Z9"/>
<organism evidence="2 3">
    <name type="scientific">Cryobacterium frigoriphilum</name>
    <dbReference type="NCBI Taxonomy" id="1259150"/>
    <lineage>
        <taxon>Bacteria</taxon>
        <taxon>Bacillati</taxon>
        <taxon>Actinomycetota</taxon>
        <taxon>Actinomycetes</taxon>
        <taxon>Micrococcales</taxon>
        <taxon>Microbacteriaceae</taxon>
        <taxon>Cryobacterium</taxon>
    </lineage>
</organism>
<dbReference type="SUPFAM" id="SSF53474">
    <property type="entry name" value="alpha/beta-Hydrolases"/>
    <property type="match status" value="1"/>
</dbReference>
<evidence type="ECO:0000259" key="1">
    <source>
        <dbReference type="Pfam" id="PF00561"/>
    </source>
</evidence>
<comment type="caution">
    <text evidence="2">The sequence shown here is derived from an EMBL/GenBank/DDBJ whole genome shotgun (WGS) entry which is preliminary data.</text>
</comment>
<dbReference type="GO" id="GO:0016787">
    <property type="term" value="F:hydrolase activity"/>
    <property type="evidence" value="ECO:0007669"/>
    <property type="project" value="UniProtKB-KW"/>
</dbReference>
<dbReference type="PANTHER" id="PTHR43798">
    <property type="entry name" value="MONOACYLGLYCEROL LIPASE"/>
    <property type="match status" value="1"/>
</dbReference>
<dbReference type="PANTHER" id="PTHR43798:SF33">
    <property type="entry name" value="HYDROLASE, PUTATIVE (AFU_ORTHOLOGUE AFUA_2G14860)-RELATED"/>
    <property type="match status" value="1"/>
</dbReference>